<dbReference type="Proteomes" id="UP001229486">
    <property type="component" value="Unassembled WGS sequence"/>
</dbReference>
<evidence type="ECO:0000256" key="4">
    <source>
        <dbReference type="ARBA" id="ARBA00022692"/>
    </source>
</evidence>
<dbReference type="GO" id="GO:0005886">
    <property type="term" value="C:plasma membrane"/>
    <property type="evidence" value="ECO:0007669"/>
    <property type="project" value="UniProtKB-SubCell"/>
</dbReference>
<keyword evidence="4 7" id="KW-0812">Transmembrane</keyword>
<evidence type="ECO:0000313" key="10">
    <source>
        <dbReference type="Proteomes" id="UP001229486"/>
    </source>
</evidence>
<evidence type="ECO:0000256" key="1">
    <source>
        <dbReference type="ARBA" id="ARBA00004651"/>
    </source>
</evidence>
<feature type="transmembrane region" description="Helical" evidence="7">
    <location>
        <begin position="206"/>
        <end position="229"/>
    </location>
</feature>
<evidence type="ECO:0000256" key="6">
    <source>
        <dbReference type="ARBA" id="ARBA00023136"/>
    </source>
</evidence>
<proteinExistence type="inferred from homology"/>
<feature type="domain" description="ABC transmembrane type-1" evidence="8">
    <location>
        <begin position="97"/>
        <end position="278"/>
    </location>
</feature>
<keyword evidence="2 7" id="KW-0813">Transport</keyword>
<evidence type="ECO:0000256" key="5">
    <source>
        <dbReference type="ARBA" id="ARBA00022989"/>
    </source>
</evidence>
<dbReference type="Pfam" id="PF00528">
    <property type="entry name" value="BPD_transp_1"/>
    <property type="match status" value="1"/>
</dbReference>
<dbReference type="Gene3D" id="1.10.3720.10">
    <property type="entry name" value="MetI-like"/>
    <property type="match status" value="1"/>
</dbReference>
<evidence type="ECO:0000256" key="2">
    <source>
        <dbReference type="ARBA" id="ARBA00022448"/>
    </source>
</evidence>
<feature type="transmembrane region" description="Helical" evidence="7">
    <location>
        <begin position="259"/>
        <end position="278"/>
    </location>
</feature>
<name>A0AB73IN29_9BURK</name>
<dbReference type="GO" id="GO:0055085">
    <property type="term" value="P:transmembrane transport"/>
    <property type="evidence" value="ECO:0007669"/>
    <property type="project" value="InterPro"/>
</dbReference>
<dbReference type="PROSITE" id="PS50928">
    <property type="entry name" value="ABC_TM1"/>
    <property type="match status" value="1"/>
</dbReference>
<dbReference type="CDD" id="cd06261">
    <property type="entry name" value="TM_PBP2"/>
    <property type="match status" value="1"/>
</dbReference>
<organism evidence="9 10">
    <name type="scientific">Paraburkholderia caledonica</name>
    <dbReference type="NCBI Taxonomy" id="134536"/>
    <lineage>
        <taxon>Bacteria</taxon>
        <taxon>Pseudomonadati</taxon>
        <taxon>Pseudomonadota</taxon>
        <taxon>Betaproteobacteria</taxon>
        <taxon>Burkholderiales</taxon>
        <taxon>Burkholderiaceae</taxon>
        <taxon>Paraburkholderia</taxon>
    </lineage>
</organism>
<evidence type="ECO:0000313" key="9">
    <source>
        <dbReference type="EMBL" id="MDP9651412.1"/>
    </source>
</evidence>
<evidence type="ECO:0000256" key="7">
    <source>
        <dbReference type="RuleBase" id="RU363032"/>
    </source>
</evidence>
<comment type="caution">
    <text evidence="9">The sequence shown here is derived from an EMBL/GenBank/DDBJ whole genome shotgun (WGS) entry which is preliminary data.</text>
</comment>
<feature type="transmembrane region" description="Helical" evidence="7">
    <location>
        <begin position="105"/>
        <end position="127"/>
    </location>
</feature>
<dbReference type="PANTHER" id="PTHR30151:SF38">
    <property type="entry name" value="ALIPHATIC SULFONATES TRANSPORT PERMEASE PROTEIN SSUC-RELATED"/>
    <property type="match status" value="1"/>
</dbReference>
<dbReference type="SUPFAM" id="SSF161098">
    <property type="entry name" value="MetI-like"/>
    <property type="match status" value="1"/>
</dbReference>
<reference evidence="9" key="1">
    <citation type="submission" date="2023-07" db="EMBL/GenBank/DDBJ databases">
        <title>Sorghum-associated microbial communities from plants grown in Nebraska, USA.</title>
        <authorList>
            <person name="Schachtman D."/>
        </authorList>
    </citation>
    <scope>NUCLEOTIDE SEQUENCE</scope>
    <source>
        <strain evidence="9">DS1061</strain>
    </source>
</reference>
<dbReference type="RefSeq" id="WP_392396029.1">
    <property type="nucleotide sequence ID" value="NZ_JAURTK010000019.1"/>
</dbReference>
<protein>
    <submittedName>
        <fullName evidence="9">Sulfonate transport system permease protein</fullName>
    </submittedName>
</protein>
<accession>A0AB73IN29</accession>
<dbReference type="InterPro" id="IPR000515">
    <property type="entry name" value="MetI-like"/>
</dbReference>
<keyword evidence="3" id="KW-1003">Cell membrane</keyword>
<comment type="subcellular location">
    <subcellularLocation>
        <location evidence="1 7">Cell membrane</location>
        <topology evidence="1 7">Multi-pass membrane protein</topology>
    </subcellularLocation>
</comment>
<evidence type="ECO:0000256" key="3">
    <source>
        <dbReference type="ARBA" id="ARBA00022475"/>
    </source>
</evidence>
<comment type="similarity">
    <text evidence="7">Belongs to the binding-protein-dependent transport system permease family.</text>
</comment>
<dbReference type="InterPro" id="IPR035906">
    <property type="entry name" value="MetI-like_sf"/>
</dbReference>
<feature type="transmembrane region" description="Helical" evidence="7">
    <location>
        <begin position="139"/>
        <end position="157"/>
    </location>
</feature>
<feature type="transmembrane region" description="Helical" evidence="7">
    <location>
        <begin position="49"/>
        <end position="69"/>
    </location>
</feature>
<dbReference type="PANTHER" id="PTHR30151">
    <property type="entry name" value="ALKANE SULFONATE ABC TRANSPORTER-RELATED, MEMBRANE SUBUNIT"/>
    <property type="match status" value="1"/>
</dbReference>
<evidence type="ECO:0000259" key="8">
    <source>
        <dbReference type="PROSITE" id="PS50928"/>
    </source>
</evidence>
<dbReference type="EMBL" id="JAURTK010000019">
    <property type="protein sequence ID" value="MDP9651412.1"/>
    <property type="molecule type" value="Genomic_DNA"/>
</dbReference>
<sequence>MPQNFIANALQSLFEPKRGEPPPCSCDAPVKPARPWALKKRLARFNWRGLVLPFAAFAIWWVASALHLVKSGLLVSPVDVARVAWQQVESGALLRALSASLAREASGFVIGTAGGLLLGTALGLSRIATRIIGPTFDTFKQISLFAWIPLISVWFGLGDMAKVVFLSLAALLPVAAHTCDGIHAVPRSYVEVARAFRYSRLQLVRFVILPAALPSIFTGIYLALIYSWLATLGAEYLLVAGSGIGNTLIDGSEQFRMDLVLFGIIVVGLTGWALNSLARGIEHLVFARRPDALH</sequence>
<feature type="transmembrane region" description="Helical" evidence="7">
    <location>
        <begin position="163"/>
        <end position="185"/>
    </location>
</feature>
<dbReference type="AlphaFoldDB" id="A0AB73IN29"/>
<keyword evidence="6 7" id="KW-0472">Membrane</keyword>
<gene>
    <name evidence="9" type="ORF">J2793_006887</name>
</gene>
<keyword evidence="5 7" id="KW-1133">Transmembrane helix</keyword>